<comment type="cofactor">
    <cofactor evidence="2">
        <name>K(+)</name>
        <dbReference type="ChEBI" id="CHEBI:29103"/>
    </cofactor>
</comment>
<evidence type="ECO:0000256" key="13">
    <source>
        <dbReference type="ARBA" id="ARBA00022993"/>
    </source>
</evidence>
<comment type="subcellular location">
    <subcellularLocation>
        <location evidence="3 16">Cytoplasm</location>
    </subcellularLocation>
</comment>
<dbReference type="GeneID" id="73796367"/>
<keyword evidence="7 16" id="KW-0963">Cytoplasm</keyword>
<dbReference type="Proteomes" id="UP000295773">
    <property type="component" value="Unassembled WGS sequence"/>
</dbReference>
<dbReference type="PANTHER" id="PTHR34265">
    <property type="entry name" value="TYPE III PANTOTHENATE KINASE"/>
    <property type="match status" value="1"/>
</dbReference>
<dbReference type="GO" id="GO:0015937">
    <property type="term" value="P:coenzyme A biosynthetic process"/>
    <property type="evidence" value="ECO:0007669"/>
    <property type="project" value="UniProtKB-UniRule"/>
</dbReference>
<keyword evidence="13 16" id="KW-0173">Coenzyme A biosynthesis</keyword>
<feature type="binding site" evidence="16">
    <location>
        <position position="132"/>
    </location>
    <ligand>
        <name>ATP</name>
        <dbReference type="ChEBI" id="CHEBI:30616"/>
    </ligand>
</feature>
<evidence type="ECO:0000256" key="12">
    <source>
        <dbReference type="ARBA" id="ARBA00022958"/>
    </source>
</evidence>
<dbReference type="NCBIfam" id="NF009848">
    <property type="entry name" value="PRK13318.1-6"/>
    <property type="match status" value="1"/>
</dbReference>
<evidence type="ECO:0000256" key="11">
    <source>
        <dbReference type="ARBA" id="ARBA00022840"/>
    </source>
</evidence>
<dbReference type="UniPathway" id="UPA00241">
    <property type="reaction ID" value="UER00352"/>
</dbReference>
<feature type="binding site" evidence="16">
    <location>
        <position position="184"/>
    </location>
    <ligand>
        <name>substrate</name>
    </ligand>
</feature>
<evidence type="ECO:0000256" key="8">
    <source>
        <dbReference type="ARBA" id="ARBA00022679"/>
    </source>
</evidence>
<evidence type="ECO:0000256" key="1">
    <source>
        <dbReference type="ARBA" id="ARBA00001206"/>
    </source>
</evidence>
<comment type="function">
    <text evidence="16">Catalyzes the phosphorylation of pantothenate (Pan), the first step in CoA biosynthesis.</text>
</comment>
<evidence type="ECO:0000256" key="4">
    <source>
        <dbReference type="ARBA" id="ARBA00005225"/>
    </source>
</evidence>
<keyword evidence="18" id="KW-1185">Reference proteome</keyword>
<dbReference type="Pfam" id="PF03309">
    <property type="entry name" value="Pan_kinase"/>
    <property type="match status" value="1"/>
</dbReference>
<gene>
    <name evidence="16" type="primary">coaX</name>
    <name evidence="17" type="ORF">EDD61_102139</name>
</gene>
<dbReference type="EC" id="2.7.1.33" evidence="6 16"/>
<evidence type="ECO:0000256" key="16">
    <source>
        <dbReference type="HAMAP-Rule" id="MF_01274"/>
    </source>
</evidence>
<comment type="similarity">
    <text evidence="14 16">Belongs to the type III pantothenate kinase family.</text>
</comment>
<dbReference type="CDD" id="cd24015">
    <property type="entry name" value="ASKHA_NBD_PanK-III"/>
    <property type="match status" value="1"/>
</dbReference>
<comment type="caution">
    <text evidence="16">Lacks conserved residue(s) required for the propagation of feature annotation.</text>
</comment>
<dbReference type="GO" id="GO:0004594">
    <property type="term" value="F:pantothenate kinase activity"/>
    <property type="evidence" value="ECO:0007669"/>
    <property type="project" value="UniProtKB-UniRule"/>
</dbReference>
<reference evidence="17 18" key="1">
    <citation type="submission" date="2019-03" db="EMBL/GenBank/DDBJ databases">
        <title>Genomic Encyclopedia of Type Strains, Phase IV (KMG-IV): sequencing the most valuable type-strain genomes for metagenomic binning, comparative biology and taxonomic classification.</title>
        <authorList>
            <person name="Goeker M."/>
        </authorList>
    </citation>
    <scope>NUCLEOTIDE SEQUENCE [LARGE SCALE GENOMIC DNA]</scope>
    <source>
        <strain evidence="17 18">DSM 29481</strain>
    </source>
</reference>
<comment type="cofactor">
    <cofactor evidence="16">
        <name>NH4(+)</name>
        <dbReference type="ChEBI" id="CHEBI:28938"/>
    </cofactor>
    <cofactor evidence="16">
        <name>K(+)</name>
        <dbReference type="ChEBI" id="CHEBI:29103"/>
    </cofactor>
    <text evidence="16">A monovalent cation. Ammonium or potassium.</text>
</comment>
<organism evidence="17 18">
    <name type="scientific">Longicatena caecimuris</name>
    <dbReference type="NCBI Taxonomy" id="1796635"/>
    <lineage>
        <taxon>Bacteria</taxon>
        <taxon>Bacillati</taxon>
        <taxon>Bacillota</taxon>
        <taxon>Erysipelotrichia</taxon>
        <taxon>Erysipelotrichales</taxon>
        <taxon>Erysipelotrichaceae</taxon>
        <taxon>Longicatena</taxon>
    </lineage>
</organism>
<name>A0A4R3TND1_9FIRM</name>
<feature type="binding site" evidence="16">
    <location>
        <begin position="6"/>
        <end position="13"/>
    </location>
    <ligand>
        <name>ATP</name>
        <dbReference type="ChEBI" id="CHEBI:30616"/>
    </ligand>
</feature>
<evidence type="ECO:0000256" key="3">
    <source>
        <dbReference type="ARBA" id="ARBA00004496"/>
    </source>
</evidence>
<comment type="caution">
    <text evidence="17">The sequence shown here is derived from an EMBL/GenBank/DDBJ whole genome shotgun (WGS) entry which is preliminary data.</text>
</comment>
<proteinExistence type="inferred from homology"/>
<evidence type="ECO:0000313" key="17">
    <source>
        <dbReference type="EMBL" id="TCU63136.1"/>
    </source>
</evidence>
<keyword evidence="9 16" id="KW-0547">Nucleotide-binding</keyword>
<dbReference type="PANTHER" id="PTHR34265:SF1">
    <property type="entry name" value="TYPE III PANTOTHENATE KINASE"/>
    <property type="match status" value="1"/>
</dbReference>
<dbReference type="GO" id="GO:0005524">
    <property type="term" value="F:ATP binding"/>
    <property type="evidence" value="ECO:0007669"/>
    <property type="project" value="UniProtKB-UniRule"/>
</dbReference>
<feature type="binding site" evidence="16">
    <location>
        <position position="129"/>
    </location>
    <ligand>
        <name>K(+)</name>
        <dbReference type="ChEBI" id="CHEBI:29103"/>
    </ligand>
</feature>
<keyword evidence="11 16" id="KW-0067">ATP-binding</keyword>
<comment type="subunit">
    <text evidence="5 16">Homodimer.</text>
</comment>
<feature type="binding site" evidence="16">
    <location>
        <begin position="107"/>
        <end position="110"/>
    </location>
    <ligand>
        <name>substrate</name>
    </ligand>
</feature>
<keyword evidence="16" id="KW-0479">Metal-binding</keyword>
<dbReference type="SUPFAM" id="SSF53067">
    <property type="entry name" value="Actin-like ATPase domain"/>
    <property type="match status" value="2"/>
</dbReference>
<keyword evidence="12 16" id="KW-0630">Potassium</keyword>
<comment type="pathway">
    <text evidence="4 16">Cofactor biosynthesis; coenzyme A biosynthesis; CoA from (R)-pantothenate: step 1/5.</text>
</comment>
<evidence type="ECO:0000256" key="10">
    <source>
        <dbReference type="ARBA" id="ARBA00022777"/>
    </source>
</evidence>
<dbReference type="EMBL" id="SMBP01000002">
    <property type="protein sequence ID" value="TCU63136.1"/>
    <property type="molecule type" value="Genomic_DNA"/>
</dbReference>
<evidence type="ECO:0000256" key="9">
    <source>
        <dbReference type="ARBA" id="ARBA00022741"/>
    </source>
</evidence>
<dbReference type="HAMAP" id="MF_01274">
    <property type="entry name" value="Pantothen_kinase_3"/>
    <property type="match status" value="1"/>
</dbReference>
<dbReference type="RefSeq" id="WP_008687331.1">
    <property type="nucleotide sequence ID" value="NZ_AP024510.1"/>
</dbReference>
<protein>
    <recommendedName>
        <fullName evidence="15 16">Type III pantothenate kinase</fullName>
        <ecNumber evidence="6 16">2.7.1.33</ecNumber>
    </recommendedName>
    <alternativeName>
        <fullName evidence="16">PanK-III</fullName>
    </alternativeName>
    <alternativeName>
        <fullName evidence="16">Pantothenic acid kinase</fullName>
    </alternativeName>
</protein>
<dbReference type="NCBIfam" id="TIGR00671">
    <property type="entry name" value="baf"/>
    <property type="match status" value="1"/>
</dbReference>
<evidence type="ECO:0000256" key="14">
    <source>
        <dbReference type="ARBA" id="ARBA00038036"/>
    </source>
</evidence>
<feature type="active site" description="Proton acceptor" evidence="16">
    <location>
        <position position="109"/>
    </location>
</feature>
<dbReference type="GO" id="GO:0046872">
    <property type="term" value="F:metal ion binding"/>
    <property type="evidence" value="ECO:0007669"/>
    <property type="project" value="UniProtKB-KW"/>
</dbReference>
<comment type="catalytic activity">
    <reaction evidence="1 16">
        <text>(R)-pantothenate + ATP = (R)-4'-phosphopantothenate + ADP + H(+)</text>
        <dbReference type="Rhea" id="RHEA:16373"/>
        <dbReference type="ChEBI" id="CHEBI:10986"/>
        <dbReference type="ChEBI" id="CHEBI:15378"/>
        <dbReference type="ChEBI" id="CHEBI:29032"/>
        <dbReference type="ChEBI" id="CHEBI:30616"/>
        <dbReference type="ChEBI" id="CHEBI:456216"/>
        <dbReference type="EC" id="2.7.1.33"/>
    </reaction>
</comment>
<dbReference type="GO" id="GO:0005737">
    <property type="term" value="C:cytoplasm"/>
    <property type="evidence" value="ECO:0007669"/>
    <property type="project" value="UniProtKB-SubCell"/>
</dbReference>
<dbReference type="AlphaFoldDB" id="A0A4R3TND1"/>
<evidence type="ECO:0000256" key="5">
    <source>
        <dbReference type="ARBA" id="ARBA00011738"/>
    </source>
</evidence>
<accession>A0A4R3TND1</accession>
<evidence type="ECO:0000256" key="15">
    <source>
        <dbReference type="ARBA" id="ARBA00040883"/>
    </source>
</evidence>
<sequence>MLIVIDIGNTNITIGIYKDDKLIGNYRLTTKMKRTSDEYGFMILNFLSASKASADDIKDVIISSVVPKIMHSFLNGIRKYMHKEPIVVGPGIRTGISVKAENPKAVGADRIVDAAGAYYEYGGPCLVVDFGTATTYDYVDANGNFEFGVIALGIETSAQAMWTQAAKLPEIEIKKPKTILNKTTTTSMQAGLVYGYIGQSEYIIKQFKKELGVDMKVIATGGLGKIIYKNTDEIDIYDRDLTFKGLKHIYEKYTNEKKRLETKVG</sequence>
<keyword evidence="8 16" id="KW-0808">Transferase</keyword>
<dbReference type="InterPro" id="IPR004619">
    <property type="entry name" value="Type_III_PanK"/>
</dbReference>
<evidence type="ECO:0000256" key="7">
    <source>
        <dbReference type="ARBA" id="ARBA00022490"/>
    </source>
</evidence>
<dbReference type="NCBIfam" id="NF009855">
    <property type="entry name" value="PRK13321.1"/>
    <property type="match status" value="1"/>
</dbReference>
<evidence type="ECO:0000313" key="18">
    <source>
        <dbReference type="Proteomes" id="UP000295773"/>
    </source>
</evidence>
<evidence type="ECO:0000256" key="2">
    <source>
        <dbReference type="ARBA" id="ARBA00001958"/>
    </source>
</evidence>
<dbReference type="Gene3D" id="3.30.420.40">
    <property type="match status" value="2"/>
</dbReference>
<keyword evidence="10 16" id="KW-0418">Kinase</keyword>
<dbReference type="InterPro" id="IPR043129">
    <property type="entry name" value="ATPase_NBD"/>
</dbReference>
<evidence type="ECO:0000256" key="6">
    <source>
        <dbReference type="ARBA" id="ARBA00012102"/>
    </source>
</evidence>